<feature type="transmembrane region" description="Helical" evidence="5">
    <location>
        <begin position="330"/>
        <end position="346"/>
    </location>
</feature>
<feature type="transmembrane region" description="Helical" evidence="5">
    <location>
        <begin position="77"/>
        <end position="98"/>
    </location>
</feature>
<feature type="transmembrane region" description="Helical" evidence="5">
    <location>
        <begin position="139"/>
        <end position="156"/>
    </location>
</feature>
<feature type="transmembrane region" description="Helical" evidence="5">
    <location>
        <begin position="459"/>
        <end position="481"/>
    </location>
</feature>
<dbReference type="Pfam" id="PF07690">
    <property type="entry name" value="MFS_1"/>
    <property type="match status" value="1"/>
</dbReference>
<dbReference type="SUPFAM" id="SSF103473">
    <property type="entry name" value="MFS general substrate transporter"/>
    <property type="match status" value="1"/>
</dbReference>
<dbReference type="GO" id="GO:0022857">
    <property type="term" value="F:transmembrane transporter activity"/>
    <property type="evidence" value="ECO:0007669"/>
    <property type="project" value="InterPro"/>
</dbReference>
<dbReference type="AlphaFoldDB" id="A0A318J8Y5"/>
<evidence type="ECO:0000256" key="4">
    <source>
        <dbReference type="ARBA" id="ARBA00023136"/>
    </source>
</evidence>
<dbReference type="Gene3D" id="1.20.1720.10">
    <property type="entry name" value="Multidrug resistance protein D"/>
    <property type="match status" value="1"/>
</dbReference>
<dbReference type="PANTHER" id="PTHR42718">
    <property type="entry name" value="MAJOR FACILITATOR SUPERFAMILY MULTIDRUG TRANSPORTER MFSC"/>
    <property type="match status" value="1"/>
</dbReference>
<comment type="subcellular location">
    <subcellularLocation>
        <location evidence="1">Membrane</location>
        <topology evidence="1">Multi-pass membrane protein</topology>
    </subcellularLocation>
</comment>
<keyword evidence="4 5" id="KW-0472">Membrane</keyword>
<feature type="transmembrane region" description="Helical" evidence="5">
    <location>
        <begin position="436"/>
        <end position="453"/>
    </location>
</feature>
<feature type="transmembrane region" description="Helical" evidence="5">
    <location>
        <begin position="391"/>
        <end position="415"/>
    </location>
</feature>
<dbReference type="Proteomes" id="UP000247792">
    <property type="component" value="Unassembled WGS sequence"/>
</dbReference>
<feature type="transmembrane region" description="Helical" evidence="5">
    <location>
        <begin position="195"/>
        <end position="215"/>
    </location>
</feature>
<dbReference type="InterPro" id="IPR020846">
    <property type="entry name" value="MFS_dom"/>
</dbReference>
<dbReference type="InterPro" id="IPR011701">
    <property type="entry name" value="MFS"/>
</dbReference>
<keyword evidence="3 5" id="KW-1133">Transmembrane helix</keyword>
<protein>
    <submittedName>
        <fullName evidence="7">DHA2 family methylenomycin A resistance protein-like MFS transporter</fullName>
    </submittedName>
</protein>
<feature type="transmembrane region" description="Helical" evidence="5">
    <location>
        <begin position="251"/>
        <end position="273"/>
    </location>
</feature>
<dbReference type="PANTHER" id="PTHR42718:SF40">
    <property type="entry name" value="METHYLENOMYCIN A RESISTANCE PROTEIN"/>
    <property type="match status" value="1"/>
</dbReference>
<feature type="transmembrane region" description="Helical" evidence="5">
    <location>
        <begin position="358"/>
        <end position="379"/>
    </location>
</feature>
<evidence type="ECO:0000259" key="6">
    <source>
        <dbReference type="PROSITE" id="PS50850"/>
    </source>
</evidence>
<evidence type="ECO:0000256" key="2">
    <source>
        <dbReference type="ARBA" id="ARBA00022692"/>
    </source>
</evidence>
<dbReference type="InterPro" id="IPR036259">
    <property type="entry name" value="MFS_trans_sf"/>
</dbReference>
<dbReference type="OrthoDB" id="9807274at2"/>
<feature type="transmembrane region" description="Helical" evidence="5">
    <location>
        <begin position="227"/>
        <end position="245"/>
    </location>
</feature>
<dbReference type="EMBL" id="QJKB01000004">
    <property type="protein sequence ID" value="PXX43221.1"/>
    <property type="molecule type" value="Genomic_DNA"/>
</dbReference>
<feature type="transmembrane region" description="Helical" evidence="5">
    <location>
        <begin position="168"/>
        <end position="189"/>
    </location>
</feature>
<keyword evidence="8" id="KW-1185">Reference proteome</keyword>
<evidence type="ECO:0000313" key="7">
    <source>
        <dbReference type="EMBL" id="PXX43221.1"/>
    </source>
</evidence>
<dbReference type="RefSeq" id="WP_110255759.1">
    <property type="nucleotide sequence ID" value="NZ_QJKB01000004.1"/>
</dbReference>
<feature type="domain" description="Major facilitator superfamily (MFS) profile" evidence="6">
    <location>
        <begin position="40"/>
        <end position="485"/>
    </location>
</feature>
<evidence type="ECO:0000256" key="1">
    <source>
        <dbReference type="ARBA" id="ARBA00004141"/>
    </source>
</evidence>
<comment type="caution">
    <text evidence="7">The sequence shown here is derived from an EMBL/GenBank/DDBJ whole genome shotgun (WGS) entry which is preliminary data.</text>
</comment>
<keyword evidence="2 5" id="KW-0812">Transmembrane</keyword>
<evidence type="ECO:0000313" key="8">
    <source>
        <dbReference type="Proteomes" id="UP000247792"/>
    </source>
</evidence>
<gene>
    <name evidence="7" type="ORF">DFR42_104222</name>
</gene>
<feature type="transmembrane region" description="Helical" evidence="5">
    <location>
        <begin position="39"/>
        <end position="65"/>
    </location>
</feature>
<sequence length="496" mass="52270">MSRLSGGQGGINLVHECKTLEGAVAVTGSPRLGRLDEALILLTLALGFMMAMVDVTSVNIALPAIASNFSLPLSRLVWVVDAYTLSFASLLLIGGALAERWGAKTTYQAGLLIFIMASLLCGMADSGTLLIIARLLQGLGAALFMPASLSLMSHVFQEQKQRTKMLSIWSALVGVASGSGPLIGGMLVQQFGWRSIFMVNIPLGILGVLMVKKLIPKAPAHPRPLSLFSHALLVFALVSLTFILIEGPAYGWQSALVLWLLACMFISALALIVQELRGTHPLLPRALFASATFSAASGIGFLISFSTFAQIFLLGIFFQDALHITASQTGLQMLPMMFSFMVGNLLSGQVSARVGTRYPLLFGTAIAALMALCILLTTLSCDMASALMMQLLTLCVIVMNVSVGVALPAMTATVLQVCGARYAGSASAAVNASRQIGALVGVAIMGGIFHATADWSWRMPAAFAVLLGSYTVASVLAYLYIPRKVVASAGHNHAGE</sequence>
<accession>A0A318J8Y5</accession>
<evidence type="ECO:0000256" key="5">
    <source>
        <dbReference type="SAM" id="Phobius"/>
    </source>
</evidence>
<reference evidence="7 8" key="1">
    <citation type="submission" date="2018-05" db="EMBL/GenBank/DDBJ databases">
        <title>Genomic Encyclopedia of Type Strains, Phase IV (KMG-IV): sequencing the most valuable type-strain genomes for metagenomic binning, comparative biology and taxonomic classification.</title>
        <authorList>
            <person name="Goeker M."/>
        </authorList>
    </citation>
    <scope>NUCLEOTIDE SEQUENCE [LARGE SCALE GENOMIC DNA]</scope>
    <source>
        <strain evidence="7 8">DSM 19792</strain>
    </source>
</reference>
<dbReference type="CDD" id="cd17321">
    <property type="entry name" value="MFS_MMR_MDR_like"/>
    <property type="match status" value="1"/>
</dbReference>
<dbReference type="PROSITE" id="PS50850">
    <property type="entry name" value="MFS"/>
    <property type="match status" value="1"/>
</dbReference>
<dbReference type="Gene3D" id="1.20.1250.20">
    <property type="entry name" value="MFS general substrate transporter like domains"/>
    <property type="match status" value="1"/>
</dbReference>
<dbReference type="GO" id="GO:0016020">
    <property type="term" value="C:membrane"/>
    <property type="evidence" value="ECO:0007669"/>
    <property type="project" value="UniProtKB-SubCell"/>
</dbReference>
<feature type="transmembrane region" description="Helical" evidence="5">
    <location>
        <begin position="110"/>
        <end position="133"/>
    </location>
</feature>
<name>A0A318J8Y5_9BURK</name>
<proteinExistence type="predicted"/>
<evidence type="ECO:0000256" key="3">
    <source>
        <dbReference type="ARBA" id="ARBA00022989"/>
    </source>
</evidence>
<feature type="transmembrane region" description="Helical" evidence="5">
    <location>
        <begin position="285"/>
        <end position="318"/>
    </location>
</feature>
<organism evidence="7 8">
    <name type="scientific">Undibacterium pigrum</name>
    <dbReference type="NCBI Taxonomy" id="401470"/>
    <lineage>
        <taxon>Bacteria</taxon>
        <taxon>Pseudomonadati</taxon>
        <taxon>Pseudomonadota</taxon>
        <taxon>Betaproteobacteria</taxon>
        <taxon>Burkholderiales</taxon>
        <taxon>Oxalobacteraceae</taxon>
        <taxon>Undibacterium</taxon>
    </lineage>
</organism>